<gene>
    <name evidence="2" type="ORF">BpHYR1_017815</name>
</gene>
<dbReference type="EMBL" id="REGN01003084">
    <property type="protein sequence ID" value="RNA24648.1"/>
    <property type="molecule type" value="Genomic_DNA"/>
</dbReference>
<accession>A0A3M7RMX0</accession>
<keyword evidence="3" id="KW-1185">Reference proteome</keyword>
<dbReference type="Proteomes" id="UP000276133">
    <property type="component" value="Unassembled WGS sequence"/>
</dbReference>
<protein>
    <submittedName>
        <fullName evidence="2">Uncharacterized protein</fullName>
    </submittedName>
</protein>
<evidence type="ECO:0000313" key="3">
    <source>
        <dbReference type="Proteomes" id="UP000276133"/>
    </source>
</evidence>
<feature type="region of interest" description="Disordered" evidence="1">
    <location>
        <begin position="59"/>
        <end position="80"/>
    </location>
</feature>
<evidence type="ECO:0000313" key="2">
    <source>
        <dbReference type="EMBL" id="RNA24648.1"/>
    </source>
</evidence>
<proteinExistence type="predicted"/>
<name>A0A3M7RMX0_BRAPC</name>
<organism evidence="2 3">
    <name type="scientific">Brachionus plicatilis</name>
    <name type="common">Marine rotifer</name>
    <name type="synonym">Brachionus muelleri</name>
    <dbReference type="NCBI Taxonomy" id="10195"/>
    <lineage>
        <taxon>Eukaryota</taxon>
        <taxon>Metazoa</taxon>
        <taxon>Spiralia</taxon>
        <taxon>Gnathifera</taxon>
        <taxon>Rotifera</taxon>
        <taxon>Eurotatoria</taxon>
        <taxon>Monogononta</taxon>
        <taxon>Pseudotrocha</taxon>
        <taxon>Ploima</taxon>
        <taxon>Brachionidae</taxon>
        <taxon>Brachionus</taxon>
    </lineage>
</organism>
<comment type="caution">
    <text evidence="2">The sequence shown here is derived from an EMBL/GenBank/DDBJ whole genome shotgun (WGS) entry which is preliminary data.</text>
</comment>
<sequence length="80" mass="9630">MILRFSNKKADLYKKITKFMIENSIKFQKCYHLTDFSLEQNIRSIENLNVLVSYKSRKNNQKKSEANNTGWNESFLKEYE</sequence>
<evidence type="ECO:0000256" key="1">
    <source>
        <dbReference type="SAM" id="MobiDB-lite"/>
    </source>
</evidence>
<reference evidence="2 3" key="1">
    <citation type="journal article" date="2018" name="Sci. Rep.">
        <title>Genomic signatures of local adaptation to the degree of environmental predictability in rotifers.</title>
        <authorList>
            <person name="Franch-Gras L."/>
            <person name="Hahn C."/>
            <person name="Garcia-Roger E.M."/>
            <person name="Carmona M.J."/>
            <person name="Serra M."/>
            <person name="Gomez A."/>
        </authorList>
    </citation>
    <scope>NUCLEOTIDE SEQUENCE [LARGE SCALE GENOMIC DNA]</scope>
    <source>
        <strain evidence="2">HYR1</strain>
    </source>
</reference>
<dbReference type="AlphaFoldDB" id="A0A3M7RMX0"/>